<dbReference type="GO" id="GO:0005179">
    <property type="term" value="F:hormone activity"/>
    <property type="evidence" value="ECO:0007669"/>
    <property type="project" value="InterPro"/>
</dbReference>
<dbReference type="RefSeq" id="WP_081267477.1">
    <property type="nucleotide sequence ID" value="NZ_LVHG01000036.1"/>
</dbReference>
<proteinExistence type="predicted"/>
<sequence length="231" mass="25406">MPAPDAAKPTWMPHQPADRILSTLKTRGALGIPDIAKVLNVTVEAVRQQMAKLEAEGLVDAESRPIGRGRPTQIWRLTGEGHKRFPDTHAEMTVQMISAVISVFGEKGMDQLITAREAAMRASYTQAMRGARSLKTRLARLAEIRSREGYMAEFRPEDEEGQGNGWLFIENHCPICTAAQACSGFCRSELQLFDEVLGPDVTVSRVEHVLAGARRCAYRVVPKPGALPADE</sequence>
<evidence type="ECO:0000313" key="1">
    <source>
        <dbReference type="EMBL" id="OAK64841.1"/>
    </source>
</evidence>
<comment type="caution">
    <text evidence="1">The sequence shown here is derived from an EMBL/GenBank/DDBJ whole genome shotgun (WGS) entry which is preliminary data.</text>
</comment>
<dbReference type="InterPro" id="IPR036390">
    <property type="entry name" value="WH_DNA-bd_sf"/>
</dbReference>
<accession>A0AA91DPN3</accession>
<dbReference type="InterPro" id="IPR011991">
    <property type="entry name" value="ArsR-like_HTH"/>
</dbReference>
<dbReference type="PROSITE" id="PS00261">
    <property type="entry name" value="GLYCO_HORMONE_BETA_1"/>
    <property type="match status" value="1"/>
</dbReference>
<dbReference type="InterPro" id="IPR036388">
    <property type="entry name" value="WH-like_DNA-bd_sf"/>
</dbReference>
<evidence type="ECO:0000313" key="2">
    <source>
        <dbReference type="Proteomes" id="UP000077852"/>
    </source>
</evidence>
<dbReference type="CDD" id="cd00090">
    <property type="entry name" value="HTH_ARSR"/>
    <property type="match status" value="1"/>
</dbReference>
<dbReference type="GO" id="GO:0005576">
    <property type="term" value="C:extracellular region"/>
    <property type="evidence" value="ECO:0007669"/>
    <property type="project" value="InterPro"/>
</dbReference>
<dbReference type="Gene3D" id="1.10.10.10">
    <property type="entry name" value="Winged helix-like DNA-binding domain superfamily/Winged helix DNA-binding domain"/>
    <property type="match status" value="1"/>
</dbReference>
<dbReference type="SUPFAM" id="SSF46785">
    <property type="entry name" value="Winged helix' DNA-binding domain"/>
    <property type="match status" value="1"/>
</dbReference>
<name>A0AA91DPN3_VARPD</name>
<dbReference type="EMBL" id="LVHG01000036">
    <property type="protein sequence ID" value="OAK64841.1"/>
    <property type="molecule type" value="Genomic_DNA"/>
</dbReference>
<dbReference type="InterPro" id="IPR018245">
    <property type="entry name" value="Gonadotropin_bsu_CS"/>
</dbReference>
<protein>
    <submittedName>
        <fullName evidence="1">Transcriptional regulator</fullName>
    </submittedName>
</protein>
<dbReference type="GO" id="GO:0006355">
    <property type="term" value="P:regulation of DNA-templated transcription"/>
    <property type="evidence" value="ECO:0007669"/>
    <property type="project" value="UniProtKB-ARBA"/>
</dbReference>
<gene>
    <name evidence="1" type="ORF">A3K87_13240</name>
</gene>
<dbReference type="Proteomes" id="UP000077852">
    <property type="component" value="Unassembled WGS sequence"/>
</dbReference>
<dbReference type="AlphaFoldDB" id="A0AA91DPN3"/>
<organism evidence="1 2">
    <name type="scientific">Variovorax paradoxus</name>
    <dbReference type="NCBI Taxonomy" id="34073"/>
    <lineage>
        <taxon>Bacteria</taxon>
        <taxon>Pseudomonadati</taxon>
        <taxon>Pseudomonadota</taxon>
        <taxon>Betaproteobacteria</taxon>
        <taxon>Burkholderiales</taxon>
        <taxon>Comamonadaceae</taxon>
        <taxon>Variovorax</taxon>
    </lineage>
</organism>
<reference evidence="1 2" key="1">
    <citation type="submission" date="2016-03" db="EMBL/GenBank/DDBJ databases">
        <title>Genome sequence of Variovorax paradoxus KB5.</title>
        <authorList>
            <person name="Jeong H."/>
            <person name="Hong C.E."/>
            <person name="Jo S.H."/>
            <person name="Park J.M."/>
        </authorList>
    </citation>
    <scope>NUCLEOTIDE SEQUENCE [LARGE SCALE GENOMIC DNA]</scope>
    <source>
        <strain evidence="1 2">KB5</strain>
    </source>
</reference>